<proteinExistence type="predicted"/>
<gene>
    <name evidence="3" type="ORF">KABA2_02S03586</name>
</gene>
<dbReference type="OrthoDB" id="5232919at2759"/>
<comment type="caution">
    <text evidence="3">The sequence shown here is derived from an EMBL/GenBank/DDBJ whole genome shotgun (WGS) entry which is preliminary data.</text>
</comment>
<feature type="region of interest" description="Disordered" evidence="1">
    <location>
        <begin position="642"/>
        <end position="725"/>
    </location>
</feature>
<dbReference type="PANTHER" id="PTHR47558:SF1">
    <property type="entry name" value="HISTONE DEACETYLASE HOS3"/>
    <property type="match status" value="1"/>
</dbReference>
<feature type="compositionally biased region" description="Low complexity" evidence="1">
    <location>
        <begin position="658"/>
        <end position="667"/>
    </location>
</feature>
<dbReference type="Proteomes" id="UP000644660">
    <property type="component" value="Unassembled WGS sequence"/>
</dbReference>
<dbReference type="PANTHER" id="PTHR47558">
    <property type="entry name" value="HISTONE DEACETYLASE HOS3"/>
    <property type="match status" value="1"/>
</dbReference>
<feature type="region of interest" description="Disordered" evidence="1">
    <location>
        <begin position="356"/>
        <end position="389"/>
    </location>
</feature>
<dbReference type="GeneID" id="64855889"/>
<accession>A0A8H2ZFX3</accession>
<dbReference type="CDD" id="cd09998">
    <property type="entry name" value="HDAC_Hos3"/>
    <property type="match status" value="1"/>
</dbReference>
<organism evidence="3 4">
    <name type="scientific">Maudiozyma barnettii</name>
    <dbReference type="NCBI Taxonomy" id="61262"/>
    <lineage>
        <taxon>Eukaryota</taxon>
        <taxon>Fungi</taxon>
        <taxon>Dikarya</taxon>
        <taxon>Ascomycota</taxon>
        <taxon>Saccharomycotina</taxon>
        <taxon>Saccharomycetes</taxon>
        <taxon>Saccharomycetales</taxon>
        <taxon>Saccharomycetaceae</taxon>
        <taxon>Maudiozyma</taxon>
    </lineage>
</organism>
<evidence type="ECO:0000313" key="3">
    <source>
        <dbReference type="EMBL" id="CAB4252754.1"/>
    </source>
</evidence>
<feature type="domain" description="Histone deacetylase" evidence="2">
    <location>
        <begin position="97"/>
        <end position="340"/>
    </location>
</feature>
<dbReference type="SUPFAM" id="SSF52768">
    <property type="entry name" value="Arginase/deacetylase"/>
    <property type="match status" value="1"/>
</dbReference>
<dbReference type="InterPro" id="IPR023696">
    <property type="entry name" value="Ureohydrolase_dom_sf"/>
</dbReference>
<dbReference type="GO" id="GO:0006355">
    <property type="term" value="P:regulation of DNA-templated transcription"/>
    <property type="evidence" value="ECO:0007669"/>
    <property type="project" value="UniProtKB-ARBA"/>
</dbReference>
<dbReference type="InterPro" id="IPR037138">
    <property type="entry name" value="His_deacetylse_dom_sf"/>
</dbReference>
<feature type="compositionally biased region" description="Polar residues" evidence="1">
    <location>
        <begin position="676"/>
        <end position="701"/>
    </location>
</feature>
<dbReference type="Gene3D" id="3.40.800.20">
    <property type="entry name" value="Histone deacetylase domain"/>
    <property type="match status" value="1"/>
</dbReference>
<sequence length="725" mass="82574">MQADPLEKFYLQFQRFVENNPNVISAARAASQIPESAKAIVILSPYSLYHVFPREWVSKAYRKTIVERPERLLAASMGIAAAITMYPALFNLKSSHNRLGSLSSPHVLKVHGSTWPHTLTKLCTEADDKLANGKIEVPNNWNAGDIYLSSQTLLALKGSLGAIETGVDSIFKGPSPDHISNRAFVVIRPPGHHCHVSMPSGFCLLNNVHVAIEYAFDHYDVTHVAVLDFDLHHGDGTQDICWKRAGFKPDGEDAIDEETNNKYNDFNKRSARFPKVGYFSMHDINSFPTETDYATSDHIKNASTCIMNSHDLNIWNIHLSNWSTDEEFQKLYRSKYRTLFAKADEFFKTAKYEMEHQDNDDDDDSNHTNNDNENGASSNNSPTPPTPKKPFKGLVIISAGFDASEFEQTSMQRHKVNVPTEFYTTFTKDALKLSQMHCKGKVLSVMEGGYSDQAICSGVFAHLIGLQNQDWINEWGSQQVVKEISRGCKPNWKPYKTKKSNDVIRIWAEEVIRLGRSMVPEFDDVIFKSKEKLLKHKQEQRAALTNDGKFNESMVGATISQRVTRAYAKERDHHKHDATRHNMPLSVKQENVPFMQMNLSDEDEKEDDDYEYDEELNKTFNRTVEDITIDDISRHLETLELIQQDEGEEEDNRDKSKSSSSRRLQSSNGMYKIPSDKTTNNLRHNSRVLSSSQQGHQTQNYDDSDISMMSHVSTMKHSTRSGRKW</sequence>
<dbReference type="GO" id="GO:0010557">
    <property type="term" value="P:positive regulation of macromolecule biosynthetic process"/>
    <property type="evidence" value="ECO:0007669"/>
    <property type="project" value="UniProtKB-ARBA"/>
</dbReference>
<dbReference type="AlphaFoldDB" id="A0A8H2ZFX3"/>
<keyword evidence="4" id="KW-1185">Reference proteome</keyword>
<dbReference type="GO" id="GO:0004407">
    <property type="term" value="F:histone deacetylase activity"/>
    <property type="evidence" value="ECO:0007669"/>
    <property type="project" value="TreeGrafter"/>
</dbReference>
<dbReference type="InterPro" id="IPR023801">
    <property type="entry name" value="His_deacetylse_dom"/>
</dbReference>
<name>A0A8H2ZFX3_9SACH</name>
<evidence type="ECO:0000256" key="1">
    <source>
        <dbReference type="SAM" id="MobiDB-lite"/>
    </source>
</evidence>
<feature type="domain" description="Histone deacetylase" evidence="2">
    <location>
        <begin position="394"/>
        <end position="462"/>
    </location>
</feature>
<protein>
    <submittedName>
        <fullName evidence="3">Similar to Saccharomyces cerevisiae YPL116W HOS3 Trichostatin A-insensitive homodimeric histone deacetylase (HDAC) with specificity in vitro for histones H3, H4, H2A, and H2B</fullName>
    </submittedName>
</protein>
<dbReference type="EMBL" id="CAEFZW010000002">
    <property type="protein sequence ID" value="CAB4252754.1"/>
    <property type="molecule type" value="Genomic_DNA"/>
</dbReference>
<evidence type="ECO:0000259" key="2">
    <source>
        <dbReference type="Pfam" id="PF00850"/>
    </source>
</evidence>
<dbReference type="GO" id="GO:0005634">
    <property type="term" value="C:nucleus"/>
    <property type="evidence" value="ECO:0007669"/>
    <property type="project" value="TreeGrafter"/>
</dbReference>
<evidence type="ECO:0000313" key="4">
    <source>
        <dbReference type="Proteomes" id="UP000644660"/>
    </source>
</evidence>
<feature type="compositionally biased region" description="Low complexity" evidence="1">
    <location>
        <begin position="367"/>
        <end position="381"/>
    </location>
</feature>
<dbReference type="InterPro" id="IPR000286">
    <property type="entry name" value="HDACs"/>
</dbReference>
<dbReference type="InterPro" id="IPR053244">
    <property type="entry name" value="HDAC_HD_type_1"/>
</dbReference>
<reference evidence="3 4" key="1">
    <citation type="submission" date="2020-05" db="EMBL/GenBank/DDBJ databases">
        <authorList>
            <person name="Casaregola S."/>
            <person name="Devillers H."/>
            <person name="Grondin C."/>
        </authorList>
    </citation>
    <scope>NUCLEOTIDE SEQUENCE [LARGE SCALE GENOMIC DNA]</scope>
    <source>
        <strain evidence="3 4">CLIB 1767</strain>
    </source>
</reference>
<dbReference type="PRINTS" id="PR01270">
    <property type="entry name" value="HDASUPER"/>
</dbReference>
<dbReference type="Pfam" id="PF00850">
    <property type="entry name" value="Hist_deacetyl"/>
    <property type="match status" value="2"/>
</dbReference>
<dbReference type="RefSeq" id="XP_041404792.1">
    <property type="nucleotide sequence ID" value="XM_041548858.1"/>
</dbReference>